<accession>A0A7J7X6A4</accession>
<sequence>MLKTGFGTLVVIFDLKKKRNQVRFAIFITQRACCCFHMLCLCLHLIGFPYVCLVSHWLTPDTRCHGLTATLLCTVPLQPRVHLESAFPLMTTPGSTSKGTLRTPSRVHSWKTRFPRRLVLS</sequence>
<organism evidence="1 2">
    <name type="scientific">Rhinolophus ferrumequinum</name>
    <name type="common">Greater horseshoe bat</name>
    <dbReference type="NCBI Taxonomy" id="59479"/>
    <lineage>
        <taxon>Eukaryota</taxon>
        <taxon>Metazoa</taxon>
        <taxon>Chordata</taxon>
        <taxon>Craniata</taxon>
        <taxon>Vertebrata</taxon>
        <taxon>Euteleostomi</taxon>
        <taxon>Mammalia</taxon>
        <taxon>Eutheria</taxon>
        <taxon>Laurasiatheria</taxon>
        <taxon>Chiroptera</taxon>
        <taxon>Yinpterochiroptera</taxon>
        <taxon>Rhinolophoidea</taxon>
        <taxon>Rhinolophidae</taxon>
        <taxon>Rhinolophinae</taxon>
        <taxon>Rhinolophus</taxon>
    </lineage>
</organism>
<name>A0A7J7X6A4_RHIFE</name>
<dbReference type="Proteomes" id="UP000585614">
    <property type="component" value="Unassembled WGS sequence"/>
</dbReference>
<protein>
    <submittedName>
        <fullName evidence="1">Uncharacterized protein</fullName>
    </submittedName>
</protein>
<proteinExistence type="predicted"/>
<gene>
    <name evidence="1" type="ORF">mRhiFer1_010218</name>
</gene>
<evidence type="ECO:0000313" key="2">
    <source>
        <dbReference type="Proteomes" id="UP000585614"/>
    </source>
</evidence>
<reference evidence="1 2" key="1">
    <citation type="journal article" date="2020" name="Nature">
        <title>Six reference-quality genomes reveal evolution of bat adaptations.</title>
        <authorList>
            <person name="Jebb D."/>
            <person name="Huang Z."/>
            <person name="Pippel M."/>
            <person name="Hughes G.M."/>
            <person name="Lavrichenko K."/>
            <person name="Devanna P."/>
            <person name="Winkler S."/>
            <person name="Jermiin L.S."/>
            <person name="Skirmuntt E.C."/>
            <person name="Katzourakis A."/>
            <person name="Burkitt-Gray L."/>
            <person name="Ray D.A."/>
            <person name="Sullivan K.A.M."/>
            <person name="Roscito J.G."/>
            <person name="Kirilenko B.M."/>
            <person name="Davalos L.M."/>
            <person name="Corthals A.P."/>
            <person name="Power M.L."/>
            <person name="Jones G."/>
            <person name="Ransome R.D."/>
            <person name="Dechmann D.K.N."/>
            <person name="Locatelli A.G."/>
            <person name="Puechmaille S.J."/>
            <person name="Fedrigo O."/>
            <person name="Jarvis E.D."/>
            <person name="Hiller M."/>
            <person name="Vernes S.C."/>
            <person name="Myers E.W."/>
            <person name="Teeling E.C."/>
        </authorList>
    </citation>
    <scope>NUCLEOTIDE SEQUENCE [LARGE SCALE GENOMIC DNA]</scope>
    <source>
        <strain evidence="1">MRhiFer1</strain>
        <tissue evidence="1">Lung</tissue>
    </source>
</reference>
<dbReference type="AlphaFoldDB" id="A0A7J7X6A4"/>
<dbReference type="EMBL" id="JACAGC010000009">
    <property type="protein sequence ID" value="KAF6344840.1"/>
    <property type="molecule type" value="Genomic_DNA"/>
</dbReference>
<evidence type="ECO:0000313" key="1">
    <source>
        <dbReference type="EMBL" id="KAF6344840.1"/>
    </source>
</evidence>
<comment type="caution">
    <text evidence="1">The sequence shown here is derived from an EMBL/GenBank/DDBJ whole genome shotgun (WGS) entry which is preliminary data.</text>
</comment>